<sequence>MSVLIEPLLIAWLSQDMSITVTTETPPSLEARVPLVQVARISGSDDGYRLDHPIVDVTAWASDRLAAARLAGQVRDSMIRLWRYGEYRGAVVTDVEIRPAACWVPYDNTAVRRYAATYHLTTHPA</sequence>
<reference evidence="1 2" key="1">
    <citation type="journal article" date="2019" name="Nat. Commun.">
        <title>The antimicrobial potential of Streptomyces from insect microbiomes.</title>
        <authorList>
            <person name="Chevrette M.G."/>
            <person name="Carlson C.M."/>
            <person name="Ortega H.E."/>
            <person name="Thomas C."/>
            <person name="Ananiev G.E."/>
            <person name="Barns K.J."/>
            <person name="Book A.J."/>
            <person name="Cagnazzo J."/>
            <person name="Carlos C."/>
            <person name="Flanigan W."/>
            <person name="Grubbs K.J."/>
            <person name="Horn H.A."/>
            <person name="Hoffmann F.M."/>
            <person name="Klassen J.L."/>
            <person name="Knack J.J."/>
            <person name="Lewin G.R."/>
            <person name="McDonald B.R."/>
            <person name="Muller L."/>
            <person name="Melo W.G.P."/>
            <person name="Pinto-Tomas A.A."/>
            <person name="Schmitz A."/>
            <person name="Wendt-Pienkowski E."/>
            <person name="Wildman S."/>
            <person name="Zhao M."/>
            <person name="Zhang F."/>
            <person name="Bugni T.S."/>
            <person name="Andes D.R."/>
            <person name="Pupo M.T."/>
            <person name="Currie C.R."/>
        </authorList>
    </citation>
    <scope>NUCLEOTIDE SEQUENCE [LARGE SCALE GENOMIC DNA]</scope>
    <source>
        <strain evidence="1 2">SID5840</strain>
    </source>
</reference>
<dbReference type="Proteomes" id="UP000467124">
    <property type="component" value="Unassembled WGS sequence"/>
</dbReference>
<evidence type="ECO:0000313" key="2">
    <source>
        <dbReference type="Proteomes" id="UP000467124"/>
    </source>
</evidence>
<protein>
    <recommendedName>
        <fullName evidence="3">DUF3168 domain-containing protein</fullName>
    </recommendedName>
</protein>
<name>A0A7K2ILM1_9ACTN</name>
<organism evidence="1 2">
    <name type="scientific">Nocardiopsis alba</name>
    <dbReference type="NCBI Taxonomy" id="53437"/>
    <lineage>
        <taxon>Bacteria</taxon>
        <taxon>Bacillati</taxon>
        <taxon>Actinomycetota</taxon>
        <taxon>Actinomycetes</taxon>
        <taxon>Streptosporangiales</taxon>
        <taxon>Nocardiopsidaceae</taxon>
        <taxon>Nocardiopsis</taxon>
    </lineage>
</organism>
<accession>A0A7K2ILM1</accession>
<proteinExistence type="predicted"/>
<comment type="caution">
    <text evidence="1">The sequence shown here is derived from an EMBL/GenBank/DDBJ whole genome shotgun (WGS) entry which is preliminary data.</text>
</comment>
<gene>
    <name evidence="1" type="ORF">GTW20_00275</name>
</gene>
<dbReference type="RefSeq" id="WP_161109932.1">
    <property type="nucleotide sequence ID" value="NZ_JBHXVI010000018.1"/>
</dbReference>
<evidence type="ECO:0000313" key="1">
    <source>
        <dbReference type="EMBL" id="MYR30737.1"/>
    </source>
</evidence>
<evidence type="ECO:0008006" key="3">
    <source>
        <dbReference type="Google" id="ProtNLM"/>
    </source>
</evidence>
<dbReference type="EMBL" id="WWHY01000001">
    <property type="protein sequence ID" value="MYR30737.1"/>
    <property type="molecule type" value="Genomic_DNA"/>
</dbReference>
<dbReference type="AlphaFoldDB" id="A0A7K2ILM1"/>